<feature type="compositionally biased region" description="Basic and acidic residues" evidence="1">
    <location>
        <begin position="66"/>
        <end position="77"/>
    </location>
</feature>
<proteinExistence type="predicted"/>
<evidence type="ECO:0000313" key="2">
    <source>
        <dbReference type="EMBL" id="MEQ3555008.1"/>
    </source>
</evidence>
<feature type="compositionally biased region" description="Low complexity" evidence="1">
    <location>
        <begin position="1"/>
        <end position="65"/>
    </location>
</feature>
<sequence length="247" mass="24479">MTDPAGPAAVTGSTAPAGPAAPADPAAPAAPTDPAAEAGAPAPAGPTARADPAVRAGAAPAGDPVAENRRRQRELYGEPLGERVRRLTSGLGITQARLASALGLSPAMLSQLAGARRVKIGDPAVLGRLLALDRRVRRGPVPAGDVESLLDGVRSGSTPWGPGAVCGCGAASSGPQVPAPRPADGVRVLAVPVRPTPGWAGRQERAAAADDALRGVSAPARLVAAAAVLAPSFPEVAEVLRRAAARR</sequence>
<evidence type="ECO:0000256" key="1">
    <source>
        <dbReference type="SAM" id="MobiDB-lite"/>
    </source>
</evidence>
<dbReference type="RefSeq" id="WP_349302079.1">
    <property type="nucleotide sequence ID" value="NZ_JBEDNQ010000020.1"/>
</dbReference>
<name>A0ABV1KKM7_9PSEU</name>
<feature type="region of interest" description="Disordered" evidence="1">
    <location>
        <begin position="1"/>
        <end position="77"/>
    </location>
</feature>
<reference evidence="2 3" key="1">
    <citation type="submission" date="2024-03" db="EMBL/GenBank/DDBJ databases">
        <title>Draft genome sequence of Pseudonocardia nematodicida JCM 31783.</title>
        <authorList>
            <person name="Butdee W."/>
            <person name="Duangmal K."/>
        </authorList>
    </citation>
    <scope>NUCLEOTIDE SEQUENCE [LARGE SCALE GENOMIC DNA]</scope>
    <source>
        <strain evidence="2 3">JCM 31783</strain>
    </source>
</reference>
<dbReference type="Proteomes" id="UP001494902">
    <property type="component" value="Unassembled WGS sequence"/>
</dbReference>
<dbReference type="InterPro" id="IPR010982">
    <property type="entry name" value="Lambda_DNA-bd_dom_sf"/>
</dbReference>
<dbReference type="EMBL" id="JBEDNQ010000020">
    <property type="protein sequence ID" value="MEQ3555008.1"/>
    <property type="molecule type" value="Genomic_DNA"/>
</dbReference>
<gene>
    <name evidence="2" type="ORF">WIS52_31475</name>
</gene>
<organism evidence="2 3">
    <name type="scientific">Pseudonocardia nematodicida</name>
    <dbReference type="NCBI Taxonomy" id="1206997"/>
    <lineage>
        <taxon>Bacteria</taxon>
        <taxon>Bacillati</taxon>
        <taxon>Actinomycetota</taxon>
        <taxon>Actinomycetes</taxon>
        <taxon>Pseudonocardiales</taxon>
        <taxon>Pseudonocardiaceae</taxon>
        <taxon>Pseudonocardia</taxon>
    </lineage>
</organism>
<evidence type="ECO:0000313" key="3">
    <source>
        <dbReference type="Proteomes" id="UP001494902"/>
    </source>
</evidence>
<dbReference type="CDD" id="cd00093">
    <property type="entry name" value="HTH_XRE"/>
    <property type="match status" value="1"/>
</dbReference>
<dbReference type="SUPFAM" id="SSF47413">
    <property type="entry name" value="lambda repressor-like DNA-binding domains"/>
    <property type="match status" value="1"/>
</dbReference>
<dbReference type="InterPro" id="IPR001387">
    <property type="entry name" value="Cro/C1-type_HTH"/>
</dbReference>
<comment type="caution">
    <text evidence="2">The sequence shown here is derived from an EMBL/GenBank/DDBJ whole genome shotgun (WGS) entry which is preliminary data.</text>
</comment>
<accession>A0ABV1KKM7</accession>
<protein>
    <submittedName>
        <fullName evidence="2">Helix-turn-helix domain-containing protein</fullName>
    </submittedName>
</protein>
<keyword evidence="3" id="KW-1185">Reference proteome</keyword>